<evidence type="ECO:0000313" key="1">
    <source>
        <dbReference type="EMBL" id="JAH31907.1"/>
    </source>
</evidence>
<reference evidence="1" key="2">
    <citation type="journal article" date="2015" name="Fish Shellfish Immunol.">
        <title>Early steps in the European eel (Anguilla anguilla)-Vibrio vulnificus interaction in the gills: Role of the RtxA13 toxin.</title>
        <authorList>
            <person name="Callol A."/>
            <person name="Pajuelo D."/>
            <person name="Ebbesson L."/>
            <person name="Teles M."/>
            <person name="MacKenzie S."/>
            <person name="Amaro C."/>
        </authorList>
    </citation>
    <scope>NUCLEOTIDE SEQUENCE</scope>
</reference>
<dbReference type="AlphaFoldDB" id="A0A0E9RSU4"/>
<protein>
    <submittedName>
        <fullName evidence="1">Uncharacterized protein</fullName>
    </submittedName>
</protein>
<reference evidence="1" key="1">
    <citation type="submission" date="2014-11" db="EMBL/GenBank/DDBJ databases">
        <authorList>
            <person name="Amaro Gonzalez C."/>
        </authorList>
    </citation>
    <scope>NUCLEOTIDE SEQUENCE</scope>
</reference>
<organism evidence="1">
    <name type="scientific">Anguilla anguilla</name>
    <name type="common">European freshwater eel</name>
    <name type="synonym">Muraena anguilla</name>
    <dbReference type="NCBI Taxonomy" id="7936"/>
    <lineage>
        <taxon>Eukaryota</taxon>
        <taxon>Metazoa</taxon>
        <taxon>Chordata</taxon>
        <taxon>Craniata</taxon>
        <taxon>Vertebrata</taxon>
        <taxon>Euteleostomi</taxon>
        <taxon>Actinopterygii</taxon>
        <taxon>Neopterygii</taxon>
        <taxon>Teleostei</taxon>
        <taxon>Anguilliformes</taxon>
        <taxon>Anguillidae</taxon>
        <taxon>Anguilla</taxon>
    </lineage>
</organism>
<proteinExistence type="predicted"/>
<accession>A0A0E9RSU4</accession>
<dbReference type="EMBL" id="GBXM01076670">
    <property type="protein sequence ID" value="JAH31907.1"/>
    <property type="molecule type" value="Transcribed_RNA"/>
</dbReference>
<name>A0A0E9RSU4_ANGAN</name>
<sequence>MVNSAVVLQDLVFQRRVLFMPLPGPFCPACVLHPPPLGNFTCTAVIPGADCSATSVQLQEECPFCERAVCAKRAHEPVATEMSV</sequence>